<protein>
    <submittedName>
        <fullName evidence="3">Uncharacterized protein</fullName>
    </submittedName>
</protein>
<evidence type="ECO:0000256" key="2">
    <source>
        <dbReference type="SAM" id="SignalP"/>
    </source>
</evidence>
<feature type="transmembrane region" description="Helical" evidence="1">
    <location>
        <begin position="124"/>
        <end position="141"/>
    </location>
</feature>
<evidence type="ECO:0000313" key="3">
    <source>
        <dbReference type="EMBL" id="KAK7530346.1"/>
    </source>
</evidence>
<keyword evidence="2" id="KW-0732">Signal</keyword>
<dbReference type="EMBL" id="JBBPEH010000014">
    <property type="protein sequence ID" value="KAK7530346.1"/>
    <property type="molecule type" value="Genomic_DNA"/>
</dbReference>
<organism evidence="3 4">
    <name type="scientific">Phyllosticta citribraziliensis</name>
    <dbReference type="NCBI Taxonomy" id="989973"/>
    <lineage>
        <taxon>Eukaryota</taxon>
        <taxon>Fungi</taxon>
        <taxon>Dikarya</taxon>
        <taxon>Ascomycota</taxon>
        <taxon>Pezizomycotina</taxon>
        <taxon>Dothideomycetes</taxon>
        <taxon>Dothideomycetes incertae sedis</taxon>
        <taxon>Botryosphaeriales</taxon>
        <taxon>Phyllostictaceae</taxon>
        <taxon>Phyllosticta</taxon>
    </lineage>
</organism>
<sequence length="177" mass="19318">MARRILLMHCTVWSFCNWLSLNHAGSPSPASQPATDPRSAWLLAACLPAATGHVSFLAPFPQPPLWYAPHPPTHLTTSNRLFVALGAGGRARGYVNQSTPALFSVTAFRVPRSKCSVRPFHPRLVVSLLACLGLCACVPVFRCIRLLSSLLLCSPVVPFFCLVVGLVSYYAYICMYV</sequence>
<evidence type="ECO:0000256" key="1">
    <source>
        <dbReference type="SAM" id="Phobius"/>
    </source>
</evidence>
<accession>A0ABR1L544</accession>
<keyword evidence="1" id="KW-1133">Transmembrane helix</keyword>
<dbReference type="Proteomes" id="UP001360953">
    <property type="component" value="Unassembled WGS sequence"/>
</dbReference>
<feature type="transmembrane region" description="Helical" evidence="1">
    <location>
        <begin position="147"/>
        <end position="172"/>
    </location>
</feature>
<reference evidence="3 4" key="1">
    <citation type="submission" date="2024-04" db="EMBL/GenBank/DDBJ databases">
        <title>Phyllosticta paracitricarpa is synonymous to the EU quarantine fungus P. citricarpa based on phylogenomic analyses.</title>
        <authorList>
            <consortium name="Lawrence Berkeley National Laboratory"/>
            <person name="Van ingen-buijs V.A."/>
            <person name="Van westerhoven A.C."/>
            <person name="Haridas S."/>
            <person name="Skiadas P."/>
            <person name="Martin F."/>
            <person name="Groenewald J.Z."/>
            <person name="Crous P.W."/>
            <person name="Seidl M.F."/>
        </authorList>
    </citation>
    <scope>NUCLEOTIDE SEQUENCE [LARGE SCALE GENOMIC DNA]</scope>
    <source>
        <strain evidence="3 4">CPC 17464</strain>
    </source>
</reference>
<name>A0ABR1L544_9PEZI</name>
<feature type="chain" id="PRO_5045751396" evidence="2">
    <location>
        <begin position="25"/>
        <end position="177"/>
    </location>
</feature>
<dbReference type="GeneID" id="92034749"/>
<proteinExistence type="predicted"/>
<dbReference type="RefSeq" id="XP_066650585.1">
    <property type="nucleotide sequence ID" value="XM_066801843.1"/>
</dbReference>
<keyword evidence="1" id="KW-0812">Transmembrane</keyword>
<keyword evidence="1" id="KW-0472">Membrane</keyword>
<comment type="caution">
    <text evidence="3">The sequence shown here is derived from an EMBL/GenBank/DDBJ whole genome shotgun (WGS) entry which is preliminary data.</text>
</comment>
<gene>
    <name evidence="3" type="ORF">J3D65DRAFT_640938</name>
</gene>
<keyword evidence="4" id="KW-1185">Reference proteome</keyword>
<feature type="signal peptide" evidence="2">
    <location>
        <begin position="1"/>
        <end position="24"/>
    </location>
</feature>
<evidence type="ECO:0000313" key="4">
    <source>
        <dbReference type="Proteomes" id="UP001360953"/>
    </source>
</evidence>